<evidence type="ECO:0000313" key="3">
    <source>
        <dbReference type="EMBL" id="KKQ74394.1"/>
    </source>
</evidence>
<proteinExistence type="predicted"/>
<evidence type="ECO:0000256" key="2">
    <source>
        <dbReference type="ARBA" id="ARBA00022842"/>
    </source>
</evidence>
<dbReference type="Pfam" id="PF00702">
    <property type="entry name" value="Hydrolase"/>
    <property type="match status" value="1"/>
</dbReference>
<gene>
    <name evidence="3" type="ORF">US96_C0033G0011</name>
</gene>
<evidence type="ECO:0000256" key="1">
    <source>
        <dbReference type="ARBA" id="ARBA00022801"/>
    </source>
</evidence>
<dbReference type="SFLD" id="SFLDS00003">
    <property type="entry name" value="Haloacid_Dehalogenase"/>
    <property type="match status" value="1"/>
</dbReference>
<keyword evidence="2" id="KW-0460">Magnesium</keyword>
<name>A0A0G0MKY8_9BACT</name>
<dbReference type="Gene3D" id="3.40.50.1000">
    <property type="entry name" value="HAD superfamily/HAD-like"/>
    <property type="match status" value="1"/>
</dbReference>
<dbReference type="PANTHER" id="PTHR46470">
    <property type="entry name" value="N-ACYLNEURAMINATE-9-PHOSPHATASE"/>
    <property type="match status" value="1"/>
</dbReference>
<dbReference type="InterPro" id="IPR036412">
    <property type="entry name" value="HAD-like_sf"/>
</dbReference>
<dbReference type="Proteomes" id="UP000034181">
    <property type="component" value="Unassembled WGS sequence"/>
</dbReference>
<protein>
    <submittedName>
        <fullName evidence="3">Uncharacterized protein</fullName>
    </submittedName>
</protein>
<sequence length="260" mass="30034">MRKDVLFPTSIEKELRFDNWRREGGIEMLLSDMDDTICPTRQIFLTTESEACDFLAANAPAVSREDWEVEVKTINNKLFEKYGVNPGRWNYLVDEITEKYSLSASVEQEARRIFQQIYLRPMTMLEGASEGLDFIKKVGLPIGIVTHANPEWTWKKYNWLGLKRFVNWDDIFIVDENGHKTAESWRRAISYFGQSPDQCAVVGDSPRSDINPAWEIGVKHCFLVEDRKQWAIHKQPVDPSVKIIHRLDQIAEAALNGQLS</sequence>
<dbReference type="InterPro" id="IPR023214">
    <property type="entry name" value="HAD_sf"/>
</dbReference>
<organism evidence="3 4">
    <name type="scientific">Candidatus Woesebacteria bacterium GW2011_GWB1_38_5b</name>
    <dbReference type="NCBI Taxonomy" id="1618569"/>
    <lineage>
        <taxon>Bacteria</taxon>
        <taxon>Candidatus Woeseibacteriota</taxon>
    </lineage>
</organism>
<dbReference type="GO" id="GO:0016787">
    <property type="term" value="F:hydrolase activity"/>
    <property type="evidence" value="ECO:0007669"/>
    <property type="project" value="UniProtKB-KW"/>
</dbReference>
<dbReference type="InterPro" id="IPR051400">
    <property type="entry name" value="HAD-like_hydrolase"/>
</dbReference>
<dbReference type="AlphaFoldDB" id="A0A0G0MKY8"/>
<reference evidence="3 4" key="1">
    <citation type="journal article" date="2015" name="Nature">
        <title>rRNA introns, odd ribosomes, and small enigmatic genomes across a large radiation of phyla.</title>
        <authorList>
            <person name="Brown C.T."/>
            <person name="Hug L.A."/>
            <person name="Thomas B.C."/>
            <person name="Sharon I."/>
            <person name="Castelle C.J."/>
            <person name="Singh A."/>
            <person name="Wilkins M.J."/>
            <person name="Williams K.H."/>
            <person name="Banfield J.F."/>
        </authorList>
    </citation>
    <scope>NUCLEOTIDE SEQUENCE [LARGE SCALE GENOMIC DNA]</scope>
</reference>
<comment type="caution">
    <text evidence="3">The sequence shown here is derived from an EMBL/GenBank/DDBJ whole genome shotgun (WGS) entry which is preliminary data.</text>
</comment>
<evidence type="ECO:0000313" key="4">
    <source>
        <dbReference type="Proteomes" id="UP000034181"/>
    </source>
</evidence>
<dbReference type="SUPFAM" id="SSF56784">
    <property type="entry name" value="HAD-like"/>
    <property type="match status" value="1"/>
</dbReference>
<accession>A0A0G0MKY8</accession>
<dbReference type="EMBL" id="LBUZ01000033">
    <property type="protein sequence ID" value="KKQ74394.1"/>
    <property type="molecule type" value="Genomic_DNA"/>
</dbReference>
<dbReference type="Gene3D" id="1.10.150.520">
    <property type="match status" value="1"/>
</dbReference>
<dbReference type="SFLD" id="SFLDG01129">
    <property type="entry name" value="C1.5:_HAD__Beta-PGM__Phosphata"/>
    <property type="match status" value="1"/>
</dbReference>
<keyword evidence="1" id="KW-0378">Hydrolase</keyword>